<evidence type="ECO:0000256" key="2">
    <source>
        <dbReference type="ARBA" id="ARBA00023125"/>
    </source>
</evidence>
<dbReference type="EMBL" id="RBDY01000002">
    <property type="protein sequence ID" value="RKN26824.1"/>
    <property type="molecule type" value="Genomic_DNA"/>
</dbReference>
<evidence type="ECO:0000313" key="6">
    <source>
        <dbReference type="EMBL" id="RKN26824.1"/>
    </source>
</evidence>
<evidence type="ECO:0000313" key="7">
    <source>
        <dbReference type="Proteomes" id="UP000268652"/>
    </source>
</evidence>
<name>A0A3A9WG79_9ACTN</name>
<keyword evidence="7" id="KW-1185">Reference proteome</keyword>
<dbReference type="InterPro" id="IPR052362">
    <property type="entry name" value="HTH-GbsR_regulator"/>
</dbReference>
<sequence length="149" mass="16694">MAQWVERFAGDLASAGMPRMPARIFSCLLVSEERSLSSAELAERLQVSPAAISGAKRYLEQMHLIGRESEPGSRRERYRLHHDVWYEAVANRDTLLTRWVSTMQAGLDAVGPESHAGARMAETAAFLAFLRDDLGSVLERWRAFRGESS</sequence>
<keyword evidence="1" id="KW-0805">Transcription regulation</keyword>
<dbReference type="Pfam" id="PF01047">
    <property type="entry name" value="MarR"/>
    <property type="match status" value="1"/>
</dbReference>
<dbReference type="OrthoDB" id="67158at2"/>
<dbReference type="SUPFAM" id="SSF46785">
    <property type="entry name" value="Winged helix' DNA-binding domain"/>
    <property type="match status" value="1"/>
</dbReference>
<accession>A0A3A9WG79</accession>
<dbReference type="InterPro" id="IPR036388">
    <property type="entry name" value="WH-like_DNA-bd_sf"/>
</dbReference>
<organism evidence="5 8">
    <name type="scientific">Streptomyces radicis</name>
    <dbReference type="NCBI Taxonomy" id="1750517"/>
    <lineage>
        <taxon>Bacteria</taxon>
        <taxon>Bacillati</taxon>
        <taxon>Actinomycetota</taxon>
        <taxon>Actinomycetes</taxon>
        <taxon>Kitasatosporales</taxon>
        <taxon>Streptomycetaceae</taxon>
        <taxon>Streptomyces</taxon>
    </lineage>
</organism>
<dbReference type="Proteomes" id="UP000275024">
    <property type="component" value="Unassembled WGS sequence"/>
</dbReference>
<evidence type="ECO:0000259" key="4">
    <source>
        <dbReference type="Pfam" id="PF01047"/>
    </source>
</evidence>
<comment type="caution">
    <text evidence="5">The sequence shown here is derived from an EMBL/GenBank/DDBJ whole genome shotgun (WGS) entry which is preliminary data.</text>
</comment>
<dbReference type="Proteomes" id="UP000268652">
    <property type="component" value="Unassembled WGS sequence"/>
</dbReference>
<dbReference type="PANTHER" id="PTHR38465">
    <property type="entry name" value="HTH-TYPE TRANSCRIPTIONAL REGULATOR MJ1563-RELATED"/>
    <property type="match status" value="1"/>
</dbReference>
<keyword evidence="3" id="KW-0804">Transcription</keyword>
<dbReference type="GO" id="GO:0003677">
    <property type="term" value="F:DNA binding"/>
    <property type="evidence" value="ECO:0007669"/>
    <property type="project" value="UniProtKB-KW"/>
</dbReference>
<dbReference type="Gene3D" id="1.10.10.10">
    <property type="entry name" value="Winged helix-like DNA-binding domain superfamily/Winged helix DNA-binding domain"/>
    <property type="match status" value="1"/>
</dbReference>
<dbReference type="InterPro" id="IPR000835">
    <property type="entry name" value="HTH_MarR-typ"/>
</dbReference>
<evidence type="ECO:0000313" key="8">
    <source>
        <dbReference type="Proteomes" id="UP000275024"/>
    </source>
</evidence>
<evidence type="ECO:0000256" key="1">
    <source>
        <dbReference type="ARBA" id="ARBA00023015"/>
    </source>
</evidence>
<feature type="domain" description="HTH marR-type" evidence="4">
    <location>
        <begin position="30"/>
        <end position="76"/>
    </location>
</feature>
<reference evidence="7 8" key="1">
    <citation type="submission" date="2018-09" db="EMBL/GenBank/DDBJ databases">
        <title>Streptomyces sp. nov. DS1-2, an endophytic actinomycete isolated from roots of Dendrobium scabrilingue.</title>
        <authorList>
            <person name="Kuncharoen N."/>
            <person name="Kudo T."/>
            <person name="Ohkuma M."/>
            <person name="Yuki M."/>
            <person name="Tanasupawat S."/>
        </authorList>
    </citation>
    <scope>NUCLEOTIDE SEQUENCE [LARGE SCALE GENOMIC DNA]</scope>
    <source>
        <strain evidence="5 8">AZ1-7</strain>
        <strain evidence="6 7">DS1-2</strain>
    </source>
</reference>
<dbReference type="PANTHER" id="PTHR38465:SF2">
    <property type="entry name" value="HTH-TYPE TRANSCRIPTIONAL REGULATOR MMPR5"/>
    <property type="match status" value="1"/>
</dbReference>
<dbReference type="GO" id="GO:0003700">
    <property type="term" value="F:DNA-binding transcription factor activity"/>
    <property type="evidence" value="ECO:0007669"/>
    <property type="project" value="InterPro"/>
</dbReference>
<gene>
    <name evidence="6" type="ORF">D7318_03590</name>
    <name evidence="5" type="ORF">D7319_06070</name>
</gene>
<dbReference type="AlphaFoldDB" id="A0A3A9WG79"/>
<protein>
    <submittedName>
        <fullName evidence="5">MarR family transcriptional regulator</fullName>
    </submittedName>
</protein>
<keyword evidence="2" id="KW-0238">DNA-binding</keyword>
<proteinExistence type="predicted"/>
<dbReference type="InterPro" id="IPR036390">
    <property type="entry name" value="WH_DNA-bd_sf"/>
</dbReference>
<evidence type="ECO:0000256" key="3">
    <source>
        <dbReference type="ARBA" id="ARBA00023163"/>
    </source>
</evidence>
<dbReference type="EMBL" id="RBDX01000003">
    <property type="protein sequence ID" value="RKN11632.1"/>
    <property type="molecule type" value="Genomic_DNA"/>
</dbReference>
<evidence type="ECO:0000313" key="5">
    <source>
        <dbReference type="EMBL" id="RKN11632.1"/>
    </source>
</evidence>